<keyword evidence="1" id="KW-0472">Membrane</keyword>
<keyword evidence="1" id="KW-1133">Transmembrane helix</keyword>
<reference evidence="2" key="1">
    <citation type="submission" date="2020-05" db="EMBL/GenBank/DDBJ databases">
        <authorList>
            <person name="Chiriac C."/>
            <person name="Salcher M."/>
            <person name="Ghai R."/>
            <person name="Kavagutti S V."/>
        </authorList>
    </citation>
    <scope>NUCLEOTIDE SEQUENCE</scope>
</reference>
<feature type="transmembrane region" description="Helical" evidence="1">
    <location>
        <begin position="70"/>
        <end position="89"/>
    </location>
</feature>
<keyword evidence="1" id="KW-0812">Transmembrane</keyword>
<gene>
    <name evidence="2" type="ORF">UFOPK1807_00092</name>
</gene>
<accession>A0A6J6FTN7</accession>
<protein>
    <submittedName>
        <fullName evidence="2">Unannotated protein</fullName>
    </submittedName>
</protein>
<evidence type="ECO:0000313" key="2">
    <source>
        <dbReference type="EMBL" id="CAB4587958.1"/>
    </source>
</evidence>
<organism evidence="2">
    <name type="scientific">freshwater metagenome</name>
    <dbReference type="NCBI Taxonomy" id="449393"/>
    <lineage>
        <taxon>unclassified sequences</taxon>
        <taxon>metagenomes</taxon>
        <taxon>ecological metagenomes</taxon>
    </lineage>
</organism>
<sequence length="342" mass="38064">MQQCPNCRELVELANRFCSSCGAAMPVPAPVQMMPPVPMQNFPFPPQEYQYAPAFVKEPRKKMSGKTKKVIAGVLSLILVGSIAGVVVVRANAPKIFAETLSADEIRQVSARVCDSVLSDIQYLPEYLFAKVVPSRVRSINNVTDDYWDTKDFKARNKSWFYRASAYDVVQSEITSSIESNSQALFDRFSDGKYSGAYTKNMIAWNSDLIYIATSDCSFQSNLDSLLNYDNAIIEAKNVLANAPWYPRGYSELPDFPGIAYKPYQNYSCSYSFGSCARFKMVSNSSCASNLYVQANLKSGGTVIDWGNDTASIGAYQVADMEIYFSSEYGDTYEITTVNCRP</sequence>
<evidence type="ECO:0000256" key="1">
    <source>
        <dbReference type="SAM" id="Phobius"/>
    </source>
</evidence>
<name>A0A6J6FTN7_9ZZZZ</name>
<dbReference type="AlphaFoldDB" id="A0A6J6FTN7"/>
<proteinExistence type="predicted"/>
<dbReference type="EMBL" id="CAEZUI010000005">
    <property type="protein sequence ID" value="CAB4587958.1"/>
    <property type="molecule type" value="Genomic_DNA"/>
</dbReference>